<accession>A0A520RZF5</accession>
<reference evidence="2 3" key="1">
    <citation type="submission" date="2019-02" db="EMBL/GenBank/DDBJ databases">
        <title>Prokaryotic population dynamics and viral predation in marine succession experiment using metagenomics: the confinement effect.</title>
        <authorList>
            <person name="Haro-Moreno J.M."/>
            <person name="Rodriguez-Valera F."/>
            <person name="Lopez-Perez M."/>
        </authorList>
    </citation>
    <scope>NUCLEOTIDE SEQUENCE [LARGE SCALE GENOMIC DNA]</scope>
    <source>
        <strain evidence="2">MED-G157</strain>
    </source>
</reference>
<dbReference type="Proteomes" id="UP000316199">
    <property type="component" value="Unassembled WGS sequence"/>
</dbReference>
<protein>
    <submittedName>
        <fullName evidence="2">ADP-ribosylglycohydrolase family protein</fullName>
    </submittedName>
</protein>
<comment type="caution">
    <text evidence="2">The sequence shown here is derived from an EMBL/GenBank/DDBJ whole genome shotgun (WGS) entry which is preliminary data.</text>
</comment>
<keyword evidence="1" id="KW-0479">Metal-binding</keyword>
<comment type="cofactor">
    <cofactor evidence="1">
        <name>Mg(2+)</name>
        <dbReference type="ChEBI" id="CHEBI:18420"/>
    </cofactor>
    <text evidence="1">Binds 2 magnesium ions per subunit.</text>
</comment>
<feature type="binding site" evidence="1">
    <location>
        <position position="368"/>
    </location>
    <ligand>
        <name>Mg(2+)</name>
        <dbReference type="ChEBI" id="CHEBI:18420"/>
        <label>1</label>
    </ligand>
</feature>
<feature type="binding site" evidence="1">
    <location>
        <position position="161"/>
    </location>
    <ligand>
        <name>Mg(2+)</name>
        <dbReference type="ChEBI" id="CHEBI:18420"/>
        <label>1</label>
    </ligand>
</feature>
<gene>
    <name evidence="2" type="ORF">EVA68_06570</name>
</gene>
<evidence type="ECO:0000256" key="1">
    <source>
        <dbReference type="PIRSR" id="PIRSR605502-1"/>
    </source>
</evidence>
<evidence type="ECO:0000313" key="2">
    <source>
        <dbReference type="EMBL" id="RZO75622.1"/>
    </source>
</evidence>
<dbReference type="AlphaFoldDB" id="A0A520RZF5"/>
<dbReference type="InterPro" id="IPR050792">
    <property type="entry name" value="ADP-ribosylglycohydrolase"/>
</dbReference>
<proteinExistence type="predicted"/>
<evidence type="ECO:0000313" key="3">
    <source>
        <dbReference type="Proteomes" id="UP000316199"/>
    </source>
</evidence>
<dbReference type="InterPro" id="IPR036705">
    <property type="entry name" value="Ribosyl_crysJ1_sf"/>
</dbReference>
<dbReference type="GO" id="GO:0016787">
    <property type="term" value="F:hydrolase activity"/>
    <property type="evidence" value="ECO:0007669"/>
    <property type="project" value="UniProtKB-KW"/>
</dbReference>
<dbReference type="PANTHER" id="PTHR16222">
    <property type="entry name" value="ADP-RIBOSYLGLYCOHYDROLASE"/>
    <property type="match status" value="1"/>
</dbReference>
<keyword evidence="2" id="KW-0378">Hydrolase</keyword>
<keyword evidence="1" id="KW-0460">Magnesium</keyword>
<dbReference type="EMBL" id="SHAG01000029">
    <property type="protein sequence ID" value="RZO75622.1"/>
    <property type="molecule type" value="Genomic_DNA"/>
</dbReference>
<dbReference type="GO" id="GO:0046872">
    <property type="term" value="F:metal ion binding"/>
    <property type="evidence" value="ECO:0007669"/>
    <property type="project" value="UniProtKB-KW"/>
</dbReference>
<dbReference type="SUPFAM" id="SSF101478">
    <property type="entry name" value="ADP-ribosylglycohydrolase"/>
    <property type="match status" value="1"/>
</dbReference>
<sequence>MKNVERLFIRQEVTQREEEGCDVGNIRDQIEKAVQTNDSKALNDLYDHLDALEPAKSFTYEEPSALAEIRQLRPDGPRRVPISISEEDLHNRIYGGWLGRAAGCSLGKPVEGWPRERIDDYLESHQALPLDNYLPYDGKLINEHLKSSTLGNIEFMARDDDMDFPILGLIALEERGTSFTARGISNVWMSYMPANLLYTAERAAYRNFTMGHMPPESASFRNPFREWIGAQIRADIFGYVAPGWPEKAAELAFKDASISHVKNGIYGEMFVAAMLAATYISDDIVEIINIGLSEIPEKCRLAEAINKTLCWCEQLNDWEAVWSKIKAEYGHYSGVHTINNAALVVLGLYFGTSDFEKGIVVSVRSGWDTDCNGATVGSILGLKFGANALPSKWIGVLNDRLMSSVREFNDNKISELARRTSTIAKNVLALPDEGLVAEGVSKDINDNPFIGKWIFDLGFDLQTVFIEPDLSCMQEDQYGQRQKLENAKIEGLRISFDFIIEKAGFGFEANFEGELIGNTIQGTGSGSGFDFEMGGERS</sequence>
<name>A0A520RZF5_9GAMM</name>
<dbReference type="Gene3D" id="1.10.4080.10">
    <property type="entry name" value="ADP-ribosylation/Crystallin J1"/>
    <property type="match status" value="1"/>
</dbReference>
<organism evidence="2 3">
    <name type="scientific">OM182 bacterium</name>
    <dbReference type="NCBI Taxonomy" id="2510334"/>
    <lineage>
        <taxon>Bacteria</taxon>
        <taxon>Pseudomonadati</taxon>
        <taxon>Pseudomonadota</taxon>
        <taxon>Gammaproteobacteria</taxon>
        <taxon>OMG group</taxon>
        <taxon>OM182 clade</taxon>
    </lineage>
</organism>
<feature type="binding site" evidence="1">
    <location>
        <position position="160"/>
    </location>
    <ligand>
        <name>Mg(2+)</name>
        <dbReference type="ChEBI" id="CHEBI:18420"/>
        <label>1</label>
    </ligand>
</feature>
<feature type="binding site" evidence="1">
    <location>
        <position position="370"/>
    </location>
    <ligand>
        <name>Mg(2+)</name>
        <dbReference type="ChEBI" id="CHEBI:18420"/>
        <label>1</label>
    </ligand>
</feature>
<dbReference type="Pfam" id="PF03747">
    <property type="entry name" value="ADP_ribosyl_GH"/>
    <property type="match status" value="1"/>
</dbReference>
<dbReference type="PANTHER" id="PTHR16222:SF12">
    <property type="entry name" value="ADP-RIBOSYLGLYCOHYDROLASE-RELATED"/>
    <property type="match status" value="1"/>
</dbReference>
<dbReference type="InterPro" id="IPR005502">
    <property type="entry name" value="Ribosyl_crysJ1"/>
</dbReference>